<dbReference type="SUPFAM" id="SSF141673">
    <property type="entry name" value="MOSC N-terminal domain-like"/>
    <property type="match status" value="1"/>
</dbReference>
<gene>
    <name evidence="2" type="ORF">CPE01_14870</name>
</gene>
<name>A0A510USV1_9CELL</name>
<dbReference type="Pfam" id="PF03476">
    <property type="entry name" value="MOSC_N"/>
    <property type="match status" value="1"/>
</dbReference>
<dbReference type="InterPro" id="IPR005303">
    <property type="entry name" value="MOCOS_middle"/>
</dbReference>
<evidence type="ECO:0000259" key="1">
    <source>
        <dbReference type="PROSITE" id="PS51340"/>
    </source>
</evidence>
<feature type="domain" description="MOSC" evidence="1">
    <location>
        <begin position="130"/>
        <end position="275"/>
    </location>
</feature>
<organism evidence="2 3">
    <name type="scientific">Cellulomonas persica</name>
    <dbReference type="NCBI Taxonomy" id="76861"/>
    <lineage>
        <taxon>Bacteria</taxon>
        <taxon>Bacillati</taxon>
        <taxon>Actinomycetota</taxon>
        <taxon>Actinomycetes</taxon>
        <taxon>Micrococcales</taxon>
        <taxon>Cellulomonadaceae</taxon>
        <taxon>Cellulomonas</taxon>
    </lineage>
</organism>
<proteinExistence type="predicted"/>
<accession>A0A510USV1</accession>
<evidence type="ECO:0000313" key="3">
    <source>
        <dbReference type="Proteomes" id="UP000321386"/>
    </source>
</evidence>
<dbReference type="PROSITE" id="PS51340">
    <property type="entry name" value="MOSC"/>
    <property type="match status" value="1"/>
</dbReference>
<dbReference type="GO" id="GO:0003824">
    <property type="term" value="F:catalytic activity"/>
    <property type="evidence" value="ECO:0007669"/>
    <property type="project" value="InterPro"/>
</dbReference>
<dbReference type="InterPro" id="IPR005302">
    <property type="entry name" value="MoCF_Sase_C"/>
</dbReference>
<dbReference type="EMBL" id="BJUA01000006">
    <property type="protein sequence ID" value="GEK17754.1"/>
    <property type="molecule type" value="Genomic_DNA"/>
</dbReference>
<dbReference type="Proteomes" id="UP000321386">
    <property type="component" value="Unassembled WGS sequence"/>
</dbReference>
<protein>
    <submittedName>
        <fullName evidence="2">Molybdenum cofactor biosysynthesis protein</fullName>
    </submittedName>
</protein>
<keyword evidence="3" id="KW-1185">Reference proteome</keyword>
<reference evidence="2 3" key="1">
    <citation type="submission" date="2019-07" db="EMBL/GenBank/DDBJ databases">
        <title>Whole genome shotgun sequence of Cellulomonas persica NBRC 101101.</title>
        <authorList>
            <person name="Hosoyama A."/>
            <person name="Uohara A."/>
            <person name="Ohji S."/>
            <person name="Ichikawa N."/>
        </authorList>
    </citation>
    <scope>NUCLEOTIDE SEQUENCE [LARGE SCALE GENOMIC DNA]</scope>
    <source>
        <strain evidence="2 3">NBRC 101101</strain>
    </source>
</reference>
<sequence>MTTDTGTALRVCALAVRPVKSLRGVDVASTSLDRLGPRGDRRWMVVDDDGDTVTAREVPAMLGLTATPLDGAIELSAPGRASLVVPEPHGGPRLDVTLSRVGWATACAPEADAWLSEALGRRVRLVWLDDPARRSVSTDHGGRPGDALSFADAAPVLLTTTASLAALNTWLADERGHEPLPMERFRPTLVVDGDLEPFVEDGWARVQVGDVVLRFAERCDRCVMTTVDLDTLRTTKEPTRTLARHRRFEGKVWFGVRLVPESAGVLTVGDPVVPRA</sequence>
<dbReference type="RefSeq" id="WP_186811455.1">
    <property type="nucleotide sequence ID" value="NZ_BJUA01000006.1"/>
</dbReference>
<dbReference type="AlphaFoldDB" id="A0A510USV1"/>
<dbReference type="InterPro" id="IPR011037">
    <property type="entry name" value="Pyrv_Knase-like_insert_dom_sf"/>
</dbReference>
<evidence type="ECO:0000313" key="2">
    <source>
        <dbReference type="EMBL" id="GEK17754.1"/>
    </source>
</evidence>
<dbReference type="PANTHER" id="PTHR14237">
    <property type="entry name" value="MOLYBDOPTERIN COFACTOR SULFURASE MOSC"/>
    <property type="match status" value="1"/>
</dbReference>
<dbReference type="PANTHER" id="PTHR14237:SF19">
    <property type="entry name" value="MITOCHONDRIAL AMIDOXIME REDUCING COMPONENT 1"/>
    <property type="match status" value="1"/>
</dbReference>
<dbReference type="GO" id="GO:0030170">
    <property type="term" value="F:pyridoxal phosphate binding"/>
    <property type="evidence" value="ECO:0007669"/>
    <property type="project" value="InterPro"/>
</dbReference>
<dbReference type="SUPFAM" id="SSF50800">
    <property type="entry name" value="PK beta-barrel domain-like"/>
    <property type="match status" value="1"/>
</dbReference>
<dbReference type="GO" id="GO:0030151">
    <property type="term" value="F:molybdenum ion binding"/>
    <property type="evidence" value="ECO:0007669"/>
    <property type="project" value="InterPro"/>
</dbReference>
<dbReference type="Pfam" id="PF03473">
    <property type="entry name" value="MOSC"/>
    <property type="match status" value="1"/>
</dbReference>
<comment type="caution">
    <text evidence="2">The sequence shown here is derived from an EMBL/GenBank/DDBJ whole genome shotgun (WGS) entry which is preliminary data.</text>
</comment>